<name>A0A3G5A8I5_9VIRU</name>
<organism evidence="1">
    <name type="scientific">Harvfovirus sp</name>
    <dbReference type="NCBI Taxonomy" id="2487768"/>
    <lineage>
        <taxon>Viruses</taxon>
        <taxon>Varidnaviria</taxon>
        <taxon>Bamfordvirae</taxon>
        <taxon>Nucleocytoviricota</taxon>
        <taxon>Megaviricetes</taxon>
        <taxon>Imitervirales</taxon>
        <taxon>Mimiviridae</taxon>
        <taxon>Klosneuvirinae</taxon>
    </lineage>
</organism>
<dbReference type="EMBL" id="MK072293">
    <property type="protein sequence ID" value="AYV81679.1"/>
    <property type="molecule type" value="Genomic_DNA"/>
</dbReference>
<protein>
    <submittedName>
        <fullName evidence="1">Uncharacterized protein</fullName>
    </submittedName>
</protein>
<gene>
    <name evidence="1" type="ORF">Harvfovirus51_11</name>
</gene>
<reference evidence="1" key="1">
    <citation type="submission" date="2018-10" db="EMBL/GenBank/DDBJ databases">
        <title>Hidden diversity of soil giant viruses.</title>
        <authorList>
            <person name="Schulz F."/>
            <person name="Alteio L."/>
            <person name="Goudeau D."/>
            <person name="Ryan E.M."/>
            <person name="Malmstrom R.R."/>
            <person name="Blanchard J."/>
            <person name="Woyke T."/>
        </authorList>
    </citation>
    <scope>NUCLEOTIDE SEQUENCE</scope>
    <source>
        <strain evidence="1">HAV1</strain>
    </source>
</reference>
<evidence type="ECO:0000313" key="1">
    <source>
        <dbReference type="EMBL" id="AYV81679.1"/>
    </source>
</evidence>
<sequence length="101" mass="12106">MNSVFMKKNIKGKIGYNAVIQTIPKESYIVAQPDKKDKIEIRWRFIHIPIQGKIHKVVEISKNSPFSVREYLNKNSEWVKTEIDPIYDQFVVRQFFYYTNH</sequence>
<proteinExistence type="predicted"/>
<accession>A0A3G5A8I5</accession>